<name>C6XJ60_HIRBI</name>
<evidence type="ECO:0000259" key="15">
    <source>
        <dbReference type="Pfam" id="PF07715"/>
    </source>
</evidence>
<dbReference type="PANTHER" id="PTHR32552">
    <property type="entry name" value="FERRICHROME IRON RECEPTOR-RELATED"/>
    <property type="match status" value="1"/>
</dbReference>
<keyword evidence="3 11" id="KW-1134">Transmembrane beta strand</keyword>
<evidence type="ECO:0000256" key="11">
    <source>
        <dbReference type="PROSITE-ProRule" id="PRU01360"/>
    </source>
</evidence>
<evidence type="ECO:0000256" key="10">
    <source>
        <dbReference type="ARBA" id="ARBA00023237"/>
    </source>
</evidence>
<keyword evidence="16" id="KW-0675">Receptor</keyword>
<evidence type="ECO:0000256" key="12">
    <source>
        <dbReference type="RuleBase" id="RU003357"/>
    </source>
</evidence>
<feature type="domain" description="TonB-dependent receptor plug" evidence="15">
    <location>
        <begin position="55"/>
        <end position="163"/>
    </location>
</feature>
<evidence type="ECO:0000256" key="6">
    <source>
        <dbReference type="ARBA" id="ARBA00023004"/>
    </source>
</evidence>
<dbReference type="RefSeq" id="WP_015827305.1">
    <property type="nucleotide sequence ID" value="NC_012982.1"/>
</dbReference>
<keyword evidence="6" id="KW-0408">Iron</keyword>
<comment type="similarity">
    <text evidence="11 12">Belongs to the TonB-dependent receptor family.</text>
</comment>
<evidence type="ECO:0000256" key="5">
    <source>
        <dbReference type="ARBA" id="ARBA00022692"/>
    </source>
</evidence>
<dbReference type="eggNOG" id="COG4774">
    <property type="taxonomic scope" value="Bacteria"/>
</dbReference>
<dbReference type="STRING" id="582402.Hbal_1466"/>
<keyword evidence="4" id="KW-0410">Iron transport</keyword>
<dbReference type="OrthoDB" id="7313036at2"/>
<organism evidence="16 17">
    <name type="scientific">Hirschia baltica (strain ATCC 49814 / DSM 5838 / IFAM 1418)</name>
    <dbReference type="NCBI Taxonomy" id="582402"/>
    <lineage>
        <taxon>Bacteria</taxon>
        <taxon>Pseudomonadati</taxon>
        <taxon>Pseudomonadota</taxon>
        <taxon>Alphaproteobacteria</taxon>
        <taxon>Hyphomonadales</taxon>
        <taxon>Hyphomonadaceae</taxon>
        <taxon>Hirschia</taxon>
    </lineage>
</organism>
<dbReference type="InterPro" id="IPR000531">
    <property type="entry name" value="Beta-barrel_TonB"/>
</dbReference>
<evidence type="ECO:0000313" key="17">
    <source>
        <dbReference type="Proteomes" id="UP000002745"/>
    </source>
</evidence>
<dbReference type="EMBL" id="CP001678">
    <property type="protein sequence ID" value="ACT59155.1"/>
    <property type="molecule type" value="Genomic_DNA"/>
</dbReference>
<accession>C6XJ60</accession>
<evidence type="ECO:0000256" key="13">
    <source>
        <dbReference type="SAM" id="SignalP"/>
    </source>
</evidence>
<feature type="domain" description="TonB-dependent receptor-like beta-barrel" evidence="14">
    <location>
        <begin position="601"/>
        <end position="848"/>
    </location>
</feature>
<dbReference type="InterPro" id="IPR036942">
    <property type="entry name" value="Beta-barrel_TonB_sf"/>
</dbReference>
<dbReference type="HOGENOM" id="CLU_008287_15_0_5"/>
<evidence type="ECO:0000256" key="2">
    <source>
        <dbReference type="ARBA" id="ARBA00022448"/>
    </source>
</evidence>
<dbReference type="InterPro" id="IPR012910">
    <property type="entry name" value="Plug_dom"/>
</dbReference>
<dbReference type="Pfam" id="PF00593">
    <property type="entry name" value="TonB_dep_Rec_b-barrel"/>
    <property type="match status" value="1"/>
</dbReference>
<evidence type="ECO:0000256" key="1">
    <source>
        <dbReference type="ARBA" id="ARBA00004571"/>
    </source>
</evidence>
<evidence type="ECO:0000256" key="4">
    <source>
        <dbReference type="ARBA" id="ARBA00022496"/>
    </source>
</evidence>
<evidence type="ECO:0000313" key="16">
    <source>
        <dbReference type="EMBL" id="ACT59155.1"/>
    </source>
</evidence>
<dbReference type="PANTHER" id="PTHR32552:SF81">
    <property type="entry name" value="TONB-DEPENDENT OUTER MEMBRANE RECEPTOR"/>
    <property type="match status" value="1"/>
</dbReference>
<dbReference type="PROSITE" id="PS52016">
    <property type="entry name" value="TONB_DEPENDENT_REC_3"/>
    <property type="match status" value="1"/>
</dbReference>
<keyword evidence="13" id="KW-0732">Signal</keyword>
<evidence type="ECO:0000259" key="14">
    <source>
        <dbReference type="Pfam" id="PF00593"/>
    </source>
</evidence>
<proteinExistence type="inferred from homology"/>
<evidence type="ECO:0000256" key="9">
    <source>
        <dbReference type="ARBA" id="ARBA00023136"/>
    </source>
</evidence>
<keyword evidence="5 11" id="KW-0812">Transmembrane</keyword>
<keyword evidence="2 11" id="KW-0813">Transport</keyword>
<dbReference type="eggNOG" id="COG1629">
    <property type="taxonomic scope" value="Bacteria"/>
</dbReference>
<dbReference type="Proteomes" id="UP000002745">
    <property type="component" value="Chromosome"/>
</dbReference>
<dbReference type="AlphaFoldDB" id="C6XJ60"/>
<gene>
    <name evidence="16" type="ordered locus">Hbal_1466</name>
</gene>
<dbReference type="GO" id="GO:0009279">
    <property type="term" value="C:cell outer membrane"/>
    <property type="evidence" value="ECO:0007669"/>
    <property type="project" value="UniProtKB-SubCell"/>
</dbReference>
<evidence type="ECO:0000256" key="7">
    <source>
        <dbReference type="ARBA" id="ARBA00023065"/>
    </source>
</evidence>
<comment type="subcellular location">
    <subcellularLocation>
        <location evidence="1 11">Cell outer membrane</location>
        <topology evidence="1 11">Multi-pass membrane protein</topology>
    </subcellularLocation>
</comment>
<evidence type="ECO:0000256" key="3">
    <source>
        <dbReference type="ARBA" id="ARBA00022452"/>
    </source>
</evidence>
<sequence>MRKSIIASASVMAMALSSQAAIAQETTSAPEENVQESKNVLGTVVVTATKREQTLQDVPIAVSVVDSEEMLKAQIVDVMDLQSIVPSLRVGQLERAANTTFSIRGFGNGGNNVGIEPSVAVFIDGVFRTRSAGSLGDFPDVERVEVLRGPQSTLFGKNASAGVVSLVTKKPAFDWEGKIEGTYGNYNQAIAKAYVSGPISESLAFSLAGSVNTRDGYVNNLATGEDLNNRDRNMVRGQLLFEPSDDLSIRLIADYDKIDEICCYTPNYVNGPTSAVIEALGGEIPTNPYGYETFVDITPRSKVENSGVSAQADWDLGWATLTSISSVRNQESASDGDVDFTSAPLIASNINEWEIDTFTQELRLAGGSEKIDWLVGGFYYDESLDKNSNVTYGPGFAAYADALAGGLISSIEPLLGGAQFHEPGTGTFETFTQENQSYNIFGQVDWYATNKLTLTAGLGYVNDEKEVTASAVNNDLFSSIDFNALFTNPAVVTPDVFRALDLPELTGGLVPAQFDDLVFGTLFGAVVGQDATPANIGAWQAALVGGDPVAAAQFAAIQANTPATEQGVAANLRTSLAPSIAGGLAPLQFLPGFVALPNAFEDGTSSDSKLSYTVRAAYDATDNINVYASYGTGFKATSWNLTRDSSYTAANAAALGNAGLIPNNRGAGTRFASPEEVEIFEIGAKAVFDRGTVNIALFDQTIEGFQSTIFQGTGFVLANAGEQTTQGIEIDATYMPIDQLTLGFAGLVQNPEYVDFQNAPGIGGPTDLSGEQPAGIHTTSLSFSALFEEEISQGIMGFIRADYQYEDEIQIVDNVSADLMSREVKLLNASLGFSMDNGFEASFWGRNITNHEFSQSAFPTTAQAGSVNGYPNAPATYGITLRKRW</sequence>
<dbReference type="KEGG" id="hba:Hbal_1466"/>
<dbReference type="GO" id="GO:0006826">
    <property type="term" value="P:iron ion transport"/>
    <property type="evidence" value="ECO:0007669"/>
    <property type="project" value="UniProtKB-KW"/>
</dbReference>
<keyword evidence="8 12" id="KW-0798">TonB box</keyword>
<protein>
    <submittedName>
        <fullName evidence="16">TonB-dependent receptor plug</fullName>
    </submittedName>
</protein>
<evidence type="ECO:0000256" key="8">
    <source>
        <dbReference type="ARBA" id="ARBA00023077"/>
    </source>
</evidence>
<dbReference type="Pfam" id="PF07715">
    <property type="entry name" value="Plug"/>
    <property type="match status" value="1"/>
</dbReference>
<keyword evidence="17" id="KW-1185">Reference proteome</keyword>
<dbReference type="InterPro" id="IPR039426">
    <property type="entry name" value="TonB-dep_rcpt-like"/>
</dbReference>
<feature type="signal peptide" evidence="13">
    <location>
        <begin position="1"/>
        <end position="23"/>
    </location>
</feature>
<feature type="chain" id="PRO_5002973848" evidence="13">
    <location>
        <begin position="24"/>
        <end position="885"/>
    </location>
</feature>
<reference evidence="17" key="1">
    <citation type="journal article" date="2011" name="J. Bacteriol.">
        <title>Genome sequences of eight morphologically diverse alphaproteobacteria.</title>
        <authorList>
            <consortium name="US DOE Joint Genome Institute"/>
            <person name="Brown P.J."/>
            <person name="Kysela D.T."/>
            <person name="Buechlein A."/>
            <person name="Hemmerich C."/>
            <person name="Brun Y.V."/>
        </authorList>
    </citation>
    <scope>NUCLEOTIDE SEQUENCE [LARGE SCALE GENOMIC DNA]</scope>
    <source>
        <strain evidence="17">ATCC 49814 / DSM 5838 / IFAM 1418</strain>
    </source>
</reference>
<keyword evidence="10 11" id="KW-0998">Cell outer membrane</keyword>
<dbReference type="SUPFAM" id="SSF56935">
    <property type="entry name" value="Porins"/>
    <property type="match status" value="1"/>
</dbReference>
<dbReference type="Gene3D" id="2.40.170.20">
    <property type="entry name" value="TonB-dependent receptor, beta-barrel domain"/>
    <property type="match status" value="2"/>
</dbReference>
<keyword evidence="7" id="KW-0406">Ion transport</keyword>
<keyword evidence="9 11" id="KW-0472">Membrane</keyword>